<keyword evidence="1" id="KW-0472">Membrane</keyword>
<reference evidence="1" key="1">
    <citation type="submission" date="2019-06" db="EMBL/GenBank/DDBJ databases">
        <title>Complete genome sequence of Methanobrevibacter arboriphilus strain SA.</title>
        <authorList>
            <person name="Asakawa S."/>
        </authorList>
    </citation>
    <scope>NUCLEOTIDE SEQUENCE</scope>
    <source>
        <strain evidence="1">SA</strain>
    </source>
</reference>
<sequence length="267" mass="28596">MDTKKTSIFSFIIGVPIACLGGLIGLGGAEFRLPFLLKTFSKTAKKAVALNMLVSLITVASAIYFRTNNIDISIIFPQVLLMLAIIVGSTIGAYWGIGMLNKVSDVLFKKIMLILLLIMGLLLICESFIPFGSMGILFGSIYLKLIIAVLCGLLIGTISSLLGVAGGEVIIPILILIFGIDIKLAGTMSLIISLPTMLVGITRHKRNKMYSDKSEITSLVIPMGIASIIGASIGALLVIYAPSELLKLILGALLLFTSIKLFMEKEE</sequence>
<keyword evidence="1" id="KW-0812">Transmembrane</keyword>
<evidence type="ECO:0000313" key="2">
    <source>
        <dbReference type="Proteomes" id="UP000825015"/>
    </source>
</evidence>
<accession>A0ACA8R0T7</accession>
<dbReference type="EMBL" id="AP019779">
    <property type="protein sequence ID" value="BBL61020.1"/>
    <property type="molecule type" value="Genomic_DNA"/>
</dbReference>
<evidence type="ECO:0000313" key="1">
    <source>
        <dbReference type="EMBL" id="BBL61020.1"/>
    </source>
</evidence>
<gene>
    <name evidence="1" type="ORF">MarbSA_00600</name>
</gene>
<dbReference type="Proteomes" id="UP000825015">
    <property type="component" value="Chromosome"/>
</dbReference>
<keyword evidence="2" id="KW-1185">Reference proteome</keyword>
<proteinExistence type="predicted"/>
<name>A0ACA8R0T7_METAZ</name>
<protein>
    <submittedName>
        <fullName evidence="1">UPF0721 transmembrane protein</fullName>
    </submittedName>
</protein>
<organism evidence="1 2">
    <name type="scientific">Methanobrevibacter arboriphilus</name>
    <dbReference type="NCBI Taxonomy" id="39441"/>
    <lineage>
        <taxon>Archaea</taxon>
        <taxon>Methanobacteriati</taxon>
        <taxon>Methanobacteriota</taxon>
        <taxon>Methanomada group</taxon>
        <taxon>Methanobacteria</taxon>
        <taxon>Methanobacteriales</taxon>
        <taxon>Methanobacteriaceae</taxon>
        <taxon>Methanobrevibacter</taxon>
    </lineage>
</organism>